<name>A0A2T4DB54_9BACT</name>
<sequence length="92" mass="9479">SPSNAQPNTQYDIRIIYSGTYASPLNAAYCIVFSNGFTSQACRDAGAGNATIRITTSSALPPFRVIGAVGPTDNSGSSSSALNCTCAQQLII</sequence>
<dbReference type="Proteomes" id="UP000240608">
    <property type="component" value="Unassembled WGS sequence"/>
</dbReference>
<organism evidence="1 2">
    <name type="scientific">Marivirga lumbricoides</name>
    <dbReference type="NCBI Taxonomy" id="1046115"/>
    <lineage>
        <taxon>Bacteria</taxon>
        <taxon>Pseudomonadati</taxon>
        <taxon>Bacteroidota</taxon>
        <taxon>Cytophagia</taxon>
        <taxon>Cytophagales</taxon>
        <taxon>Marivirgaceae</taxon>
        <taxon>Marivirga</taxon>
    </lineage>
</organism>
<feature type="non-terminal residue" evidence="1">
    <location>
        <position position="1"/>
    </location>
</feature>
<evidence type="ECO:0000313" key="2">
    <source>
        <dbReference type="Proteomes" id="UP000240608"/>
    </source>
</evidence>
<dbReference type="AlphaFoldDB" id="A0A2T4DB54"/>
<evidence type="ECO:0000313" key="1">
    <source>
        <dbReference type="EMBL" id="PTB91030.1"/>
    </source>
</evidence>
<accession>A0A2T4DB54</accession>
<protein>
    <submittedName>
        <fullName evidence="1">Uncharacterized protein</fullName>
    </submittedName>
</protein>
<reference evidence="1 2" key="1">
    <citation type="submission" date="2018-03" db="EMBL/GenBank/DDBJ databases">
        <title>Cross-interface Injection: A General Nanoliter Liquid Handling Method Applied to Single Cells Genome Amplification Automated Nanoliter Liquid Handling Applied to Single Cell Multiple Displacement Amplification.</title>
        <authorList>
            <person name="Yun J."/>
            <person name="Xu P."/>
            <person name="Xu J."/>
            <person name="Dai X."/>
            <person name="Wang Y."/>
            <person name="Zheng X."/>
            <person name="Cao C."/>
            <person name="Yi Q."/>
            <person name="Zhu Y."/>
            <person name="Wang L."/>
            <person name="Dong Z."/>
            <person name="Huang Y."/>
            <person name="Huang L."/>
            <person name="Du W."/>
        </authorList>
    </citation>
    <scope>NUCLEOTIDE SEQUENCE [LARGE SCALE GENOMIC DNA]</scope>
    <source>
        <strain evidence="1 2">Z-D1-2</strain>
    </source>
</reference>
<gene>
    <name evidence="1" type="ORF">C9994_16260</name>
</gene>
<proteinExistence type="predicted"/>
<comment type="caution">
    <text evidence="1">The sequence shown here is derived from an EMBL/GenBank/DDBJ whole genome shotgun (WGS) entry which is preliminary data.</text>
</comment>
<dbReference type="EMBL" id="PYVU01000488">
    <property type="protein sequence ID" value="PTB91030.1"/>
    <property type="molecule type" value="Genomic_DNA"/>
</dbReference>